<dbReference type="AlphaFoldDB" id="A0A2G4YNG0"/>
<comment type="similarity">
    <text evidence="1">Belongs to the SfsA family.</text>
</comment>
<keyword evidence="5" id="KW-1185">Reference proteome</keyword>
<dbReference type="GO" id="GO:0003677">
    <property type="term" value="F:DNA binding"/>
    <property type="evidence" value="ECO:0007669"/>
    <property type="project" value="InterPro"/>
</dbReference>
<evidence type="ECO:0000259" key="3">
    <source>
        <dbReference type="Pfam" id="PF17746"/>
    </source>
</evidence>
<dbReference type="RefSeq" id="WP_099474945.1">
    <property type="nucleotide sequence ID" value="NZ_CAXBMK010000001.1"/>
</dbReference>
<dbReference type="InterPro" id="IPR041465">
    <property type="entry name" value="SfsA_N"/>
</dbReference>
<reference evidence="4 5" key="1">
    <citation type="submission" date="2017-10" db="EMBL/GenBank/DDBJ databases">
        <title>Frigbacter circumglobatus gen. nov. sp. nov., isolated from sediment cultured in situ.</title>
        <authorList>
            <person name="Zhao Z."/>
        </authorList>
    </citation>
    <scope>NUCLEOTIDE SEQUENCE [LARGE SCALE GENOMIC DNA]</scope>
    <source>
        <strain evidence="4 5">ZYL</strain>
    </source>
</reference>
<dbReference type="NCBIfam" id="TIGR00230">
    <property type="entry name" value="sfsA"/>
    <property type="match status" value="1"/>
</dbReference>
<feature type="domain" description="Sugar fermentation stimulation protein C-terminal" evidence="2">
    <location>
        <begin position="83"/>
        <end position="223"/>
    </location>
</feature>
<dbReference type="Gene3D" id="3.40.1350.60">
    <property type="match status" value="1"/>
</dbReference>
<evidence type="ECO:0000313" key="4">
    <source>
        <dbReference type="EMBL" id="PHZ83848.1"/>
    </source>
</evidence>
<name>A0A2G4YNG0_9PROT</name>
<dbReference type="Pfam" id="PF03749">
    <property type="entry name" value="SfsA"/>
    <property type="match status" value="1"/>
</dbReference>
<proteinExistence type="inferred from homology"/>
<dbReference type="PANTHER" id="PTHR30545:SF2">
    <property type="entry name" value="SUGAR FERMENTATION STIMULATION PROTEIN A"/>
    <property type="match status" value="1"/>
</dbReference>
<feature type="domain" description="SfsA N-terminal OB" evidence="3">
    <location>
        <begin position="13"/>
        <end position="79"/>
    </location>
</feature>
<dbReference type="PANTHER" id="PTHR30545">
    <property type="entry name" value="SUGAR FERMENTATION STIMULATION PROTEIN A"/>
    <property type="match status" value="1"/>
</dbReference>
<dbReference type="HAMAP" id="MF_00095">
    <property type="entry name" value="SfsA"/>
    <property type="match status" value="1"/>
</dbReference>
<dbReference type="Proteomes" id="UP000229730">
    <property type="component" value="Unassembled WGS sequence"/>
</dbReference>
<evidence type="ECO:0000313" key="5">
    <source>
        <dbReference type="Proteomes" id="UP000229730"/>
    </source>
</evidence>
<dbReference type="EMBL" id="PDEM01000031">
    <property type="protein sequence ID" value="PHZ83848.1"/>
    <property type="molecule type" value="Genomic_DNA"/>
</dbReference>
<accession>A0A2G4YNG0</accession>
<evidence type="ECO:0000259" key="2">
    <source>
        <dbReference type="Pfam" id="PF03749"/>
    </source>
</evidence>
<dbReference type="InterPro" id="IPR040452">
    <property type="entry name" value="SfsA_C"/>
</dbReference>
<gene>
    <name evidence="1" type="primary">sfsA</name>
    <name evidence="4" type="ORF">CRD36_15975</name>
</gene>
<dbReference type="Pfam" id="PF17746">
    <property type="entry name" value="SfsA_N"/>
    <property type="match status" value="1"/>
</dbReference>
<organism evidence="4 5">
    <name type="scientific">Paremcibacter congregatus</name>
    <dbReference type="NCBI Taxonomy" id="2043170"/>
    <lineage>
        <taxon>Bacteria</taxon>
        <taxon>Pseudomonadati</taxon>
        <taxon>Pseudomonadota</taxon>
        <taxon>Alphaproteobacteria</taxon>
        <taxon>Emcibacterales</taxon>
        <taxon>Emcibacteraceae</taxon>
        <taxon>Paremcibacter</taxon>
    </lineage>
</organism>
<dbReference type="OrthoDB" id="9802365at2"/>
<dbReference type="FunCoup" id="A0A2G4YNG0">
    <property type="interactions" value="19"/>
</dbReference>
<protein>
    <recommendedName>
        <fullName evidence="1">Sugar fermentation stimulation protein homolog</fullName>
    </recommendedName>
</protein>
<dbReference type="Gene3D" id="2.40.50.580">
    <property type="match status" value="1"/>
</dbReference>
<evidence type="ECO:0000256" key="1">
    <source>
        <dbReference type="HAMAP-Rule" id="MF_00095"/>
    </source>
</evidence>
<dbReference type="InParanoid" id="A0A2G4YNG0"/>
<dbReference type="CDD" id="cd22359">
    <property type="entry name" value="SfsA-like_bacterial"/>
    <property type="match status" value="1"/>
</dbReference>
<sequence length="235" mass="26221">MKFEHKLTSGRLIKRYKRFLADIQLDNGEIITAHCANSGSMMGLKEEGSPVWVAPQTNPKAKLRYKWELVEADGALVGINTALPNGLVEQAIIDGTITELQDYQNLRREMKYGENSRIDIFLSGSTTGDQDCYVEVKSVTLSRSPGIAEFPDAVTARGTKHLQELRQMVADGHRAMMVYLTQRSDCHEFRIAADIDPAYAKALEDALQDGVEATCYSCNLTPKEIIVESRIPIRL</sequence>
<comment type="caution">
    <text evidence="4">The sequence shown here is derived from an EMBL/GenBank/DDBJ whole genome shotgun (WGS) entry which is preliminary data.</text>
</comment>
<dbReference type="InterPro" id="IPR005224">
    <property type="entry name" value="SfsA"/>
</dbReference>